<dbReference type="InterPro" id="IPR027417">
    <property type="entry name" value="P-loop_NTPase"/>
</dbReference>
<dbReference type="InterPro" id="IPR000357">
    <property type="entry name" value="HEAT"/>
</dbReference>
<dbReference type="Proteomes" id="UP000178606">
    <property type="component" value="Unassembled WGS sequence"/>
</dbReference>
<dbReference type="EMBL" id="MFKF01000190">
    <property type="protein sequence ID" value="OGG51227.1"/>
    <property type="molecule type" value="Genomic_DNA"/>
</dbReference>
<evidence type="ECO:0000256" key="1">
    <source>
        <dbReference type="ARBA" id="ARBA00022737"/>
    </source>
</evidence>
<dbReference type="InterPro" id="IPR011989">
    <property type="entry name" value="ARM-like"/>
</dbReference>
<evidence type="ECO:0000256" key="3">
    <source>
        <dbReference type="SAM" id="MobiDB-lite"/>
    </source>
</evidence>
<dbReference type="InterPro" id="IPR021133">
    <property type="entry name" value="HEAT_type_2"/>
</dbReference>
<dbReference type="Pfam" id="PF02985">
    <property type="entry name" value="HEAT"/>
    <property type="match status" value="1"/>
</dbReference>
<comment type="caution">
    <text evidence="4">The sequence shown here is derived from an EMBL/GenBank/DDBJ whole genome shotgun (WGS) entry which is preliminary data.</text>
</comment>
<dbReference type="Pfam" id="PF03130">
    <property type="entry name" value="HEAT_PBS"/>
    <property type="match status" value="2"/>
</dbReference>
<protein>
    <recommendedName>
        <fullName evidence="6">NACHT domain-containing protein</fullName>
    </recommendedName>
</protein>
<dbReference type="InterPro" id="IPR000225">
    <property type="entry name" value="Armadillo"/>
</dbReference>
<dbReference type="SUPFAM" id="SSF48371">
    <property type="entry name" value="ARM repeat"/>
    <property type="match status" value="1"/>
</dbReference>
<dbReference type="PROSITE" id="PS50077">
    <property type="entry name" value="HEAT_REPEAT"/>
    <property type="match status" value="1"/>
</dbReference>
<organism evidence="4 5">
    <name type="scientific">Handelsmanbacteria sp. (strain RIFCSPLOWO2_12_FULL_64_10)</name>
    <dbReference type="NCBI Taxonomy" id="1817868"/>
    <lineage>
        <taxon>Bacteria</taxon>
        <taxon>Candidatus Handelsmaniibacteriota</taxon>
    </lineage>
</organism>
<evidence type="ECO:0000256" key="2">
    <source>
        <dbReference type="ARBA" id="ARBA00045876"/>
    </source>
</evidence>
<reference evidence="4 5" key="1">
    <citation type="journal article" date="2016" name="Nat. Commun.">
        <title>Thousands of microbial genomes shed light on interconnected biogeochemical processes in an aquifer system.</title>
        <authorList>
            <person name="Anantharaman K."/>
            <person name="Brown C.T."/>
            <person name="Hug L.A."/>
            <person name="Sharon I."/>
            <person name="Castelle C.J."/>
            <person name="Probst A.J."/>
            <person name="Thomas B.C."/>
            <person name="Singh A."/>
            <person name="Wilkins M.J."/>
            <person name="Karaoz U."/>
            <person name="Brodie E.L."/>
            <person name="Williams K.H."/>
            <person name="Hubbard S.S."/>
            <person name="Banfield J.F."/>
        </authorList>
    </citation>
    <scope>NUCLEOTIDE SEQUENCE [LARGE SCALE GENOMIC DNA]</scope>
    <source>
        <strain evidence="5">RIFCSPLOWO2_12_FULL_64_10</strain>
    </source>
</reference>
<feature type="compositionally biased region" description="Basic and acidic residues" evidence="3">
    <location>
        <begin position="84"/>
        <end position="96"/>
    </location>
</feature>
<dbReference type="PANTHER" id="PTHR12697">
    <property type="entry name" value="PBS LYASE HEAT-LIKE PROTEIN"/>
    <property type="match status" value="1"/>
</dbReference>
<keyword evidence="1" id="KW-0677">Repeat</keyword>
<dbReference type="SMART" id="SM00185">
    <property type="entry name" value="ARM"/>
    <property type="match status" value="3"/>
</dbReference>
<feature type="compositionally biased region" description="Basic residues" evidence="3">
    <location>
        <begin position="1"/>
        <end position="11"/>
    </location>
</feature>
<dbReference type="Pfam" id="PF24389">
    <property type="entry name" value="ORC-CDC6-like"/>
    <property type="match status" value="1"/>
</dbReference>
<gene>
    <name evidence="4" type="ORF">A3F84_17905</name>
</gene>
<dbReference type="InterPro" id="IPR016024">
    <property type="entry name" value="ARM-type_fold"/>
</dbReference>
<dbReference type="InterPro" id="IPR056955">
    <property type="entry name" value="ORC-CDC6-like"/>
</dbReference>
<feature type="region of interest" description="Disordered" evidence="3">
    <location>
        <begin position="1"/>
        <end position="33"/>
    </location>
</feature>
<dbReference type="SMART" id="SM00567">
    <property type="entry name" value="EZ_HEAT"/>
    <property type="match status" value="12"/>
</dbReference>
<dbReference type="GO" id="GO:0016491">
    <property type="term" value="F:oxidoreductase activity"/>
    <property type="evidence" value="ECO:0007669"/>
    <property type="project" value="TreeGrafter"/>
</dbReference>
<proteinExistence type="predicted"/>
<evidence type="ECO:0008006" key="6">
    <source>
        <dbReference type="Google" id="ProtNLM"/>
    </source>
</evidence>
<dbReference type="Gene3D" id="1.25.10.10">
    <property type="entry name" value="Leucine-rich Repeat Variant"/>
    <property type="match status" value="5"/>
</dbReference>
<sequence>MILKSWGRRSRSKEEEGSQGSATPAFRYRPVPAEGPDALDGYRQRLIASLADAPVAGFSANGEGPLRVAFEAVYVPPTLSVVRDEAAVGPPDRREGEGEDGNGEEAEEGDRHIGVGEALSRRRHLIVLGGRGAGKTALLRYLALTFARRLARQRLGLEDGYLPVLVPSVPSPEEVTPRRLCHAAGWDGDPEVGEAIFARYLEQGRVALLIDGLAAESDAQRIDPPTQTGVLDWAGMWARAYPGIRCVAAVDARAYEAVCPPAGFLECRLDPSGLVAAEGMATLWFREVEAGLRPDGDADRAARRRALGLAAAARRSAGAWRLWAVPGHLRRMALVHLHRSDLPGSELDLVREYTDVIAGSQGGADGMTPAERLLPAQRVALWEAAGGGEATLFEAQVADALREVDGADAGTPGAWIRRAVASGLVEGRAGGGWRFCDPLCRDYLAAREVCRTSEDAGALVRQLREKGCFHLIVWCAGLHPDTPSILRAVLAQEETAFREALQTAARCLTYGRGLGEAARREVCAALVGLCQTGGYGLLRRWALDLLGEMGAEEVVPEFVAQGQGADPPGRERACEALGRIGGPAAVAALSEMATHDAAAPVRAAACRALGRIGSDEAADPLARLALESEDAPVRAAACRALGRIGSETVLNRMLEALKDRRASVRSGAALALGQIGGRRAVAPLLGAMSDEYSSVRWRAVQALGAIRSEEALEALGAALTDEDWAVRREVCAALGWIGSGTVIKPLIEALKDGYSSVRRAACEALGRIGAESAVSALIRSLRDEDWAVRRAACEALARIRSDAAVEPLLRALRDRDAFVRAAGAEILGWIDKGRSADLLARALRDDEYSSVRRAACEALSRAEGERYTDALRAALKDSASSVRRAAIRGLCLRRPPDLRALLATGLRDSDEEVREGACEALGGVGDAEAAQALIGALGDASSGVRRAACEALGRSGDAGCIPPLCGLLKDPDASVRDAAFEALWRVCRRTGRTVYLKDIE</sequence>
<feature type="region of interest" description="Disordered" evidence="3">
    <location>
        <begin position="84"/>
        <end position="112"/>
    </location>
</feature>
<name>A0A1F6CQ29_HANXR</name>
<dbReference type="Pfam" id="PF13646">
    <property type="entry name" value="HEAT_2"/>
    <property type="match status" value="3"/>
</dbReference>
<dbReference type="Gene3D" id="3.40.50.300">
    <property type="entry name" value="P-loop containing nucleotide triphosphate hydrolases"/>
    <property type="match status" value="1"/>
</dbReference>
<dbReference type="AlphaFoldDB" id="A0A1F6CQ29"/>
<dbReference type="PANTHER" id="PTHR12697:SF5">
    <property type="entry name" value="DEOXYHYPUSINE HYDROXYLASE"/>
    <property type="match status" value="1"/>
</dbReference>
<evidence type="ECO:0000313" key="5">
    <source>
        <dbReference type="Proteomes" id="UP000178606"/>
    </source>
</evidence>
<evidence type="ECO:0000313" key="4">
    <source>
        <dbReference type="EMBL" id="OGG51227.1"/>
    </source>
</evidence>
<dbReference type="InterPro" id="IPR004155">
    <property type="entry name" value="PBS_lyase_HEAT"/>
</dbReference>
<accession>A0A1F6CQ29</accession>
<feature type="compositionally biased region" description="Acidic residues" evidence="3">
    <location>
        <begin position="97"/>
        <end position="108"/>
    </location>
</feature>
<comment type="function">
    <text evidence="2">Catalyzes the hydroxylation of the N(6)-(4-aminobutyl)-L-lysine intermediate produced by deoxyhypusine synthase/DHPS on a critical lysine of the eukaryotic translation initiation factor 5A/eIF-5A. This is the second step of the post-translational modification of that lysine into an unusual amino acid residue named hypusine. Hypusination is unique to mature eIF-5A factor and is essential for its function.</text>
</comment>